<proteinExistence type="predicted"/>
<dbReference type="EMBL" id="AMZH03003433">
    <property type="protein sequence ID" value="RRT72345.1"/>
    <property type="molecule type" value="Genomic_DNA"/>
</dbReference>
<comment type="caution">
    <text evidence="2">The sequence shown here is derived from an EMBL/GenBank/DDBJ whole genome shotgun (WGS) entry which is preliminary data.</text>
</comment>
<dbReference type="AlphaFoldDB" id="A0A427A7X2"/>
<evidence type="ECO:0000313" key="2">
    <source>
        <dbReference type="EMBL" id="RRT72345.1"/>
    </source>
</evidence>
<dbReference type="Proteomes" id="UP000287651">
    <property type="component" value="Unassembled WGS sequence"/>
</dbReference>
<evidence type="ECO:0000256" key="1">
    <source>
        <dbReference type="SAM" id="MobiDB-lite"/>
    </source>
</evidence>
<gene>
    <name evidence="2" type="ORF">B296_00005426</name>
</gene>
<evidence type="ECO:0000313" key="3">
    <source>
        <dbReference type="Proteomes" id="UP000287651"/>
    </source>
</evidence>
<name>A0A427A7X2_ENSVE</name>
<accession>A0A427A7X2</accession>
<protein>
    <submittedName>
        <fullName evidence="2">Uncharacterized protein</fullName>
    </submittedName>
</protein>
<sequence>MDEGREVDIEEAEGRGEEELDHHIVGATGGGAREDEVGGGGDGNAQEEEEGLEDHCVSSIGQIDTHLPEAGPEAPELVVSVGEAICVRILARQQRLGVAAVCRFHDDTSSHH</sequence>
<feature type="compositionally biased region" description="Basic and acidic residues" evidence="1">
    <location>
        <begin position="1"/>
        <end position="24"/>
    </location>
</feature>
<feature type="region of interest" description="Disordered" evidence="1">
    <location>
        <begin position="1"/>
        <end position="53"/>
    </location>
</feature>
<organism evidence="2 3">
    <name type="scientific">Ensete ventricosum</name>
    <name type="common">Abyssinian banana</name>
    <name type="synonym">Musa ensete</name>
    <dbReference type="NCBI Taxonomy" id="4639"/>
    <lineage>
        <taxon>Eukaryota</taxon>
        <taxon>Viridiplantae</taxon>
        <taxon>Streptophyta</taxon>
        <taxon>Embryophyta</taxon>
        <taxon>Tracheophyta</taxon>
        <taxon>Spermatophyta</taxon>
        <taxon>Magnoliopsida</taxon>
        <taxon>Liliopsida</taxon>
        <taxon>Zingiberales</taxon>
        <taxon>Musaceae</taxon>
        <taxon>Ensete</taxon>
    </lineage>
</organism>
<reference evidence="2 3" key="1">
    <citation type="journal article" date="2014" name="Agronomy (Basel)">
        <title>A Draft Genome Sequence for Ensete ventricosum, the Drought-Tolerant Tree Against Hunger.</title>
        <authorList>
            <person name="Harrison J."/>
            <person name="Moore K.A."/>
            <person name="Paszkiewicz K."/>
            <person name="Jones T."/>
            <person name="Grant M."/>
            <person name="Ambacheew D."/>
            <person name="Muzemil S."/>
            <person name="Studholme D.J."/>
        </authorList>
    </citation>
    <scope>NUCLEOTIDE SEQUENCE [LARGE SCALE GENOMIC DNA]</scope>
</reference>